<dbReference type="Pfam" id="PF07702">
    <property type="entry name" value="UTRA"/>
    <property type="match status" value="1"/>
</dbReference>
<dbReference type="EMBL" id="JAHTGR010000008">
    <property type="protein sequence ID" value="MBV6322431.1"/>
    <property type="molecule type" value="Genomic_DNA"/>
</dbReference>
<sequence length="95" mass="10644">MTDRVVQETTAVAATPAYAVLLQTEVGQPLLKLTRILYDRERCPVQHLSVHMLPERSRILMDVSVEALDSWPQVALCIIRGGAGLTTLRRTIYLL</sequence>
<gene>
    <name evidence="2" type="ORF">KVP70_15900</name>
</gene>
<protein>
    <submittedName>
        <fullName evidence="2">UTRA domain-containing protein</fullName>
    </submittedName>
</protein>
<comment type="caution">
    <text evidence="2">The sequence shown here is derived from an EMBL/GenBank/DDBJ whole genome shotgun (WGS) entry which is preliminary data.</text>
</comment>
<organism evidence="2 3">
    <name type="scientific">Duganella violaceipulchra</name>
    <dbReference type="NCBI Taxonomy" id="2849652"/>
    <lineage>
        <taxon>Bacteria</taxon>
        <taxon>Pseudomonadati</taxon>
        <taxon>Pseudomonadota</taxon>
        <taxon>Betaproteobacteria</taxon>
        <taxon>Burkholderiales</taxon>
        <taxon>Oxalobacteraceae</taxon>
        <taxon>Telluria group</taxon>
        <taxon>Duganella</taxon>
    </lineage>
</organism>
<name>A0AA41HE16_9BURK</name>
<dbReference type="Proteomes" id="UP001155901">
    <property type="component" value="Unassembled WGS sequence"/>
</dbReference>
<accession>A0AA41HE16</accession>
<reference evidence="2" key="1">
    <citation type="submission" date="2021-07" db="EMBL/GenBank/DDBJ databases">
        <title>Characterization of violacein-producing bacteria and related species.</title>
        <authorList>
            <person name="Wilson H.S."/>
            <person name="De Leon M.E."/>
        </authorList>
    </citation>
    <scope>NUCLEOTIDE SEQUENCE</scope>
    <source>
        <strain evidence="2">HSC-15S17</strain>
    </source>
</reference>
<dbReference type="AlphaFoldDB" id="A0AA41HE16"/>
<dbReference type="GO" id="GO:0006355">
    <property type="term" value="P:regulation of DNA-templated transcription"/>
    <property type="evidence" value="ECO:0007669"/>
    <property type="project" value="InterPro"/>
</dbReference>
<dbReference type="InterPro" id="IPR011663">
    <property type="entry name" value="UTRA"/>
</dbReference>
<dbReference type="GO" id="GO:0003677">
    <property type="term" value="F:DNA binding"/>
    <property type="evidence" value="ECO:0007669"/>
    <property type="project" value="InterPro"/>
</dbReference>
<proteinExistence type="predicted"/>
<evidence type="ECO:0000313" key="3">
    <source>
        <dbReference type="Proteomes" id="UP001155901"/>
    </source>
</evidence>
<evidence type="ECO:0000313" key="2">
    <source>
        <dbReference type="EMBL" id="MBV6322431.1"/>
    </source>
</evidence>
<evidence type="ECO:0000259" key="1">
    <source>
        <dbReference type="Pfam" id="PF07702"/>
    </source>
</evidence>
<feature type="domain" description="UbiC transcription regulator-associated" evidence="1">
    <location>
        <begin position="4"/>
        <end position="47"/>
    </location>
</feature>